<dbReference type="Proteomes" id="UP001272242">
    <property type="component" value="Unassembled WGS sequence"/>
</dbReference>
<proteinExistence type="predicted"/>
<keyword evidence="1" id="KW-0732">Signal</keyword>
<evidence type="ECO:0000313" key="3">
    <source>
        <dbReference type="Proteomes" id="UP001272242"/>
    </source>
</evidence>
<evidence type="ECO:0000313" key="2">
    <source>
        <dbReference type="EMBL" id="MDY3563050.1"/>
    </source>
</evidence>
<dbReference type="NCBIfam" id="TIGR02595">
    <property type="entry name" value="PEP_CTERM"/>
    <property type="match status" value="1"/>
</dbReference>
<sequence length="216" mass="22000">MKLRVFLLTVTLALFSGASARAGYQYQFVSGGQVINSSIQVNQGSTVDVQVYLIQTGGSDGLSTSGLNAAGVRLNYSPSGVAQVTAITPNSTPIGAFDTATTTISTGSTKYARLNLSNEPGGSGPAISPDGRVLLGTFTFSGMSVGTTTVYASDATSGIDNILANGQFLDSMINYSASTITINVVPEPGTMVLSGLLAVGIAGGAVRRFRRPATTA</sequence>
<dbReference type="InterPro" id="IPR013424">
    <property type="entry name" value="Ice-binding_C"/>
</dbReference>
<name>A0ABU5F648_9BACT</name>
<feature type="signal peptide" evidence="1">
    <location>
        <begin position="1"/>
        <end position="22"/>
    </location>
</feature>
<feature type="chain" id="PRO_5046040516" evidence="1">
    <location>
        <begin position="23"/>
        <end position="216"/>
    </location>
</feature>
<dbReference type="Gene3D" id="2.60.40.680">
    <property type="match status" value="1"/>
</dbReference>
<evidence type="ECO:0000256" key="1">
    <source>
        <dbReference type="SAM" id="SignalP"/>
    </source>
</evidence>
<gene>
    <name evidence="2" type="ORF">R5W23_004549</name>
</gene>
<protein>
    <submittedName>
        <fullName evidence="2">PEP-CTERM sorting domain-containing protein</fullName>
    </submittedName>
</protein>
<reference evidence="3" key="1">
    <citation type="journal article" date="2023" name="Mar. Drugs">
        <title>Gemmata algarum, a Novel Planctomycete Isolated from an Algal Mat, Displays Antimicrobial Activity.</title>
        <authorList>
            <person name="Kumar G."/>
            <person name="Kallscheuer N."/>
            <person name="Kashif M."/>
            <person name="Ahamad S."/>
            <person name="Jagadeeshwari U."/>
            <person name="Pannikurungottu S."/>
            <person name="Haufschild T."/>
            <person name="Kabuu M."/>
            <person name="Sasikala C."/>
            <person name="Jogler C."/>
            <person name="Ramana C."/>
        </authorList>
    </citation>
    <scope>NUCLEOTIDE SEQUENCE [LARGE SCALE GENOMIC DNA]</scope>
    <source>
        <strain evidence="3">JC673</strain>
    </source>
</reference>
<dbReference type="EMBL" id="JAXBLV010000230">
    <property type="protein sequence ID" value="MDY3563050.1"/>
    <property type="molecule type" value="Genomic_DNA"/>
</dbReference>
<comment type="caution">
    <text evidence="2">The sequence shown here is derived from an EMBL/GenBank/DDBJ whole genome shotgun (WGS) entry which is preliminary data.</text>
</comment>
<organism evidence="2 3">
    <name type="scientific">Gemmata algarum</name>
    <dbReference type="NCBI Taxonomy" id="2975278"/>
    <lineage>
        <taxon>Bacteria</taxon>
        <taxon>Pseudomonadati</taxon>
        <taxon>Planctomycetota</taxon>
        <taxon>Planctomycetia</taxon>
        <taxon>Gemmatales</taxon>
        <taxon>Gemmataceae</taxon>
        <taxon>Gemmata</taxon>
    </lineage>
</organism>
<keyword evidence="3" id="KW-1185">Reference proteome</keyword>
<dbReference type="RefSeq" id="WP_320689305.1">
    <property type="nucleotide sequence ID" value="NZ_JAXBLV010000230.1"/>
</dbReference>
<accession>A0ABU5F648</accession>